<geneLocation type="plasmid" evidence="5">
    <name>pamcp48-600</name>
</geneLocation>
<evidence type="ECO:0000313" key="4">
    <source>
        <dbReference type="EMBL" id="APD92219.1"/>
    </source>
</evidence>
<protein>
    <recommendedName>
        <fullName evidence="3">Tyr recombinase domain-containing protein</fullName>
    </recommendedName>
</protein>
<dbReference type="InterPro" id="IPR011010">
    <property type="entry name" value="DNA_brk_join_enz"/>
</dbReference>
<gene>
    <name evidence="4" type="ORF">BM524_20095</name>
</gene>
<evidence type="ECO:0000256" key="1">
    <source>
        <dbReference type="ARBA" id="ARBA00023172"/>
    </source>
</evidence>
<evidence type="ECO:0000259" key="3">
    <source>
        <dbReference type="PROSITE" id="PS51898"/>
    </source>
</evidence>
<dbReference type="GO" id="GO:0006310">
    <property type="term" value="P:DNA recombination"/>
    <property type="evidence" value="ECO:0007669"/>
    <property type="project" value="UniProtKB-KW"/>
</dbReference>
<organism evidence="4 5">
    <name type="scientific">Alteromonas mediterranea</name>
    <dbReference type="NCBI Taxonomy" id="314275"/>
    <lineage>
        <taxon>Bacteria</taxon>
        <taxon>Pseudomonadati</taxon>
        <taxon>Pseudomonadota</taxon>
        <taxon>Gammaproteobacteria</taxon>
        <taxon>Alteromonadales</taxon>
        <taxon>Alteromonadaceae</taxon>
        <taxon>Alteromonas/Salinimonas group</taxon>
        <taxon>Alteromonas</taxon>
    </lineage>
</organism>
<feature type="domain" description="Tyr recombinase" evidence="3">
    <location>
        <begin position="174"/>
        <end position="394"/>
    </location>
</feature>
<proteinExistence type="predicted"/>
<evidence type="ECO:0000313" key="5">
    <source>
        <dbReference type="Proteomes" id="UP000182101"/>
    </source>
</evidence>
<reference evidence="4 5" key="1">
    <citation type="submission" date="2016-11" db="EMBL/GenBank/DDBJ databases">
        <title>Networking in microbes: conjugative elements and plasmids in the genus Alteromonas.</title>
        <authorList>
            <person name="Lopez-Perez M."/>
            <person name="Ramon-Marco N."/>
            <person name="Rodriguez-Valera F."/>
        </authorList>
    </citation>
    <scope>NUCLEOTIDE SEQUENCE [LARGE SCALE GENOMIC DNA]</scope>
    <source>
        <strain evidence="4 5">CP48</strain>
        <plasmid evidence="5">pamcp48-600</plasmid>
    </source>
</reference>
<dbReference type="Proteomes" id="UP000182101">
    <property type="component" value="Plasmid pAMCP48-600"/>
</dbReference>
<keyword evidence="1" id="KW-0233">DNA recombination</keyword>
<dbReference type="Gene3D" id="1.10.443.10">
    <property type="entry name" value="Intergrase catalytic core"/>
    <property type="match status" value="1"/>
</dbReference>
<dbReference type="SUPFAM" id="SSF56349">
    <property type="entry name" value="DNA breaking-rejoining enzymes"/>
    <property type="match status" value="1"/>
</dbReference>
<dbReference type="EMBL" id="CP018025">
    <property type="protein sequence ID" value="APD92219.1"/>
    <property type="molecule type" value="Genomic_DNA"/>
</dbReference>
<dbReference type="PROSITE" id="PS51898">
    <property type="entry name" value="TYR_RECOMBINASE"/>
    <property type="match status" value="1"/>
</dbReference>
<dbReference type="GO" id="GO:0015074">
    <property type="term" value="P:DNA integration"/>
    <property type="evidence" value="ECO:0007669"/>
    <property type="project" value="InterPro"/>
</dbReference>
<dbReference type="AlphaFoldDB" id="A0AAC9JDX0"/>
<keyword evidence="4" id="KW-0614">Plasmid</keyword>
<accession>A0AAC9JDX0</accession>
<dbReference type="InterPro" id="IPR013762">
    <property type="entry name" value="Integrase-like_cat_sf"/>
</dbReference>
<sequence>MNNTRVDITKPVFALYASLSGREYPTLYGADKGTLKTESFAVNALYSDGIKASDSKDKVHHVVRFLCFLHQLQVPLEKVRDSHLKAYRNNLLTEETLAQKKSINIYLTTVYNFIANYYETDPVRLSSLIGQTHAYQVRSGLFNEHRARVRKNEQVKLYPLKFKVPSSSGLTGLRLDQIPTDADYILLLDCIERSGAHPFLIQRDKLAIEIARTSAFRRNSIISLKASQFRDISDAEETGRMSVTPAKQKFGYQYSFEVNYSLALKINLFIRQGLDPYLKDEKLSLKWSGALFINKNGTDMTKQYLTKRISSYAKKLRWPKGKVLHVFRHLFAIEESDNEYESQLKINNDPNVAKSAARIHLKERLGHMSPESQRTYLEFSQALKGSDRDEKQHDTKKMQVTRQARMEQELWSLKTNKKTRDFDIK</sequence>
<dbReference type="InterPro" id="IPR002104">
    <property type="entry name" value="Integrase_catalytic"/>
</dbReference>
<feature type="region of interest" description="Disordered" evidence="2">
    <location>
        <begin position="383"/>
        <end position="407"/>
    </location>
</feature>
<evidence type="ECO:0000256" key="2">
    <source>
        <dbReference type="SAM" id="MobiDB-lite"/>
    </source>
</evidence>
<dbReference type="RefSeq" id="WP_071960832.1">
    <property type="nucleotide sequence ID" value="NZ_CP018025.1"/>
</dbReference>
<name>A0AAC9JDX0_9ALTE</name>
<feature type="compositionally biased region" description="Basic and acidic residues" evidence="2">
    <location>
        <begin position="385"/>
        <end position="397"/>
    </location>
</feature>
<dbReference type="GO" id="GO:0003677">
    <property type="term" value="F:DNA binding"/>
    <property type="evidence" value="ECO:0007669"/>
    <property type="project" value="InterPro"/>
</dbReference>